<dbReference type="AlphaFoldDB" id="A0A381S5X9"/>
<keyword evidence="6 7" id="KW-0472">Membrane</keyword>
<proteinExistence type="predicted"/>
<evidence type="ECO:0000259" key="8">
    <source>
        <dbReference type="PROSITE" id="PS50928"/>
    </source>
</evidence>
<dbReference type="PANTHER" id="PTHR43163">
    <property type="entry name" value="DIPEPTIDE TRANSPORT SYSTEM PERMEASE PROTEIN DPPB-RELATED"/>
    <property type="match status" value="1"/>
</dbReference>
<comment type="subcellular location">
    <subcellularLocation>
        <location evidence="1">Cell membrane</location>
        <topology evidence="1">Multi-pass membrane protein</topology>
    </subcellularLocation>
</comment>
<evidence type="ECO:0000313" key="9">
    <source>
        <dbReference type="EMBL" id="SUZ98721.1"/>
    </source>
</evidence>
<gene>
    <name evidence="9" type="ORF">METZ01_LOCUS51575</name>
</gene>
<dbReference type="InterPro" id="IPR000515">
    <property type="entry name" value="MetI-like"/>
</dbReference>
<evidence type="ECO:0000256" key="7">
    <source>
        <dbReference type="SAM" id="Phobius"/>
    </source>
</evidence>
<dbReference type="GO" id="GO:0005886">
    <property type="term" value="C:plasma membrane"/>
    <property type="evidence" value="ECO:0007669"/>
    <property type="project" value="UniProtKB-SubCell"/>
</dbReference>
<sequence>MLFFILKRVGMMVLTMLVTSIVLFLVLEINIESLAVKVLGQFSTDEQRLLWLENNGYFRPVYIRYFEWLARILQGDFGRSVVFQEEVSVLLWPRLARTGLLAGLVLAIAIPISIILGILAGMKEGSAQDRSVSVFCIITTSVPEFCSATLISWVFVFSLKWLPGTSSMISGFSWTEMILPVLVLVIYDFGYIARMTRASMAEVMQSQYIRTAHLKGLPFHKVVLQHGLRNALIAPFTVIMLQIPWLLSGVIVTEYFFAYKGIGTLLLDASLRHDVFLIEAITLVAVFVAVTTQALSDIGYMYLNPKIRFS</sequence>
<keyword evidence="4 7" id="KW-0812">Transmembrane</keyword>
<feature type="transmembrane region" description="Helical" evidence="7">
    <location>
        <begin position="231"/>
        <end position="257"/>
    </location>
</feature>
<dbReference type="GO" id="GO:0055085">
    <property type="term" value="P:transmembrane transport"/>
    <property type="evidence" value="ECO:0007669"/>
    <property type="project" value="InterPro"/>
</dbReference>
<evidence type="ECO:0000256" key="4">
    <source>
        <dbReference type="ARBA" id="ARBA00022692"/>
    </source>
</evidence>
<dbReference type="Gene3D" id="1.10.3720.10">
    <property type="entry name" value="MetI-like"/>
    <property type="match status" value="1"/>
</dbReference>
<keyword evidence="3" id="KW-1003">Cell membrane</keyword>
<dbReference type="PROSITE" id="PS50928">
    <property type="entry name" value="ABC_TM1"/>
    <property type="match status" value="1"/>
</dbReference>
<protein>
    <recommendedName>
        <fullName evidence="8">ABC transmembrane type-1 domain-containing protein</fullName>
    </recommendedName>
</protein>
<accession>A0A381S5X9</accession>
<feature type="transmembrane region" description="Helical" evidence="7">
    <location>
        <begin position="132"/>
        <end position="156"/>
    </location>
</feature>
<feature type="transmembrane region" description="Helical" evidence="7">
    <location>
        <begin position="100"/>
        <end position="120"/>
    </location>
</feature>
<evidence type="ECO:0000256" key="5">
    <source>
        <dbReference type="ARBA" id="ARBA00022989"/>
    </source>
</evidence>
<feature type="transmembrane region" description="Helical" evidence="7">
    <location>
        <begin position="12"/>
        <end position="31"/>
    </location>
</feature>
<keyword evidence="5 7" id="KW-1133">Transmembrane helix</keyword>
<name>A0A381S5X9_9ZZZZ</name>
<evidence type="ECO:0000256" key="3">
    <source>
        <dbReference type="ARBA" id="ARBA00022475"/>
    </source>
</evidence>
<dbReference type="SUPFAM" id="SSF161098">
    <property type="entry name" value="MetI-like"/>
    <property type="match status" value="1"/>
</dbReference>
<organism evidence="9">
    <name type="scientific">marine metagenome</name>
    <dbReference type="NCBI Taxonomy" id="408172"/>
    <lineage>
        <taxon>unclassified sequences</taxon>
        <taxon>metagenomes</taxon>
        <taxon>ecological metagenomes</taxon>
    </lineage>
</organism>
<keyword evidence="2" id="KW-0813">Transport</keyword>
<evidence type="ECO:0000256" key="6">
    <source>
        <dbReference type="ARBA" id="ARBA00023136"/>
    </source>
</evidence>
<reference evidence="9" key="1">
    <citation type="submission" date="2018-05" db="EMBL/GenBank/DDBJ databases">
        <authorList>
            <person name="Lanie J.A."/>
            <person name="Ng W.-L."/>
            <person name="Kazmierczak K.M."/>
            <person name="Andrzejewski T.M."/>
            <person name="Davidsen T.M."/>
            <person name="Wayne K.J."/>
            <person name="Tettelin H."/>
            <person name="Glass J.I."/>
            <person name="Rusch D."/>
            <person name="Podicherti R."/>
            <person name="Tsui H.-C.T."/>
            <person name="Winkler M.E."/>
        </authorList>
    </citation>
    <scope>NUCLEOTIDE SEQUENCE</scope>
</reference>
<dbReference type="EMBL" id="UINC01002632">
    <property type="protein sequence ID" value="SUZ98721.1"/>
    <property type="molecule type" value="Genomic_DNA"/>
</dbReference>
<feature type="transmembrane region" description="Helical" evidence="7">
    <location>
        <begin position="168"/>
        <end position="190"/>
    </location>
</feature>
<evidence type="ECO:0000256" key="2">
    <source>
        <dbReference type="ARBA" id="ARBA00022448"/>
    </source>
</evidence>
<dbReference type="PANTHER" id="PTHR43163:SF3">
    <property type="entry name" value="PEPTIDE ABC TRANSPORTER PERMEASE PROTEIN"/>
    <property type="match status" value="1"/>
</dbReference>
<feature type="transmembrane region" description="Helical" evidence="7">
    <location>
        <begin position="277"/>
        <end position="303"/>
    </location>
</feature>
<evidence type="ECO:0000256" key="1">
    <source>
        <dbReference type="ARBA" id="ARBA00004651"/>
    </source>
</evidence>
<feature type="domain" description="ABC transmembrane type-1" evidence="8">
    <location>
        <begin position="95"/>
        <end position="296"/>
    </location>
</feature>
<dbReference type="InterPro" id="IPR035906">
    <property type="entry name" value="MetI-like_sf"/>
</dbReference>
<dbReference type="Pfam" id="PF00528">
    <property type="entry name" value="BPD_transp_1"/>
    <property type="match status" value="1"/>
</dbReference>